<dbReference type="Pfam" id="PF01032">
    <property type="entry name" value="FecCD"/>
    <property type="match status" value="1"/>
</dbReference>
<gene>
    <name evidence="9" type="ORF">H8693_06465</name>
</gene>
<dbReference type="InterPro" id="IPR037294">
    <property type="entry name" value="ABC_BtuC-like"/>
</dbReference>
<comment type="subcellular location">
    <subcellularLocation>
        <location evidence="1">Cell membrane</location>
        <topology evidence="1">Multi-pass membrane protein</topology>
    </subcellularLocation>
</comment>
<evidence type="ECO:0000313" key="9">
    <source>
        <dbReference type="EMBL" id="MBC8538574.1"/>
    </source>
</evidence>
<evidence type="ECO:0000256" key="6">
    <source>
        <dbReference type="ARBA" id="ARBA00022989"/>
    </source>
</evidence>
<dbReference type="RefSeq" id="WP_178621809.1">
    <property type="nucleotide sequence ID" value="NZ_JACRSS010000002.1"/>
</dbReference>
<feature type="transmembrane region" description="Helical" evidence="8">
    <location>
        <begin position="313"/>
        <end position="331"/>
    </location>
</feature>
<accession>A0A926DJT6</accession>
<evidence type="ECO:0000256" key="4">
    <source>
        <dbReference type="ARBA" id="ARBA00022475"/>
    </source>
</evidence>
<name>A0A926DJT6_9FIRM</name>
<feature type="transmembrane region" description="Helical" evidence="8">
    <location>
        <begin position="70"/>
        <end position="91"/>
    </location>
</feature>
<keyword evidence="3" id="KW-0813">Transport</keyword>
<evidence type="ECO:0000256" key="5">
    <source>
        <dbReference type="ARBA" id="ARBA00022692"/>
    </source>
</evidence>
<feature type="transmembrane region" description="Helical" evidence="8">
    <location>
        <begin position="154"/>
        <end position="175"/>
    </location>
</feature>
<evidence type="ECO:0000256" key="8">
    <source>
        <dbReference type="SAM" id="Phobius"/>
    </source>
</evidence>
<dbReference type="GO" id="GO:0005886">
    <property type="term" value="C:plasma membrane"/>
    <property type="evidence" value="ECO:0007669"/>
    <property type="project" value="UniProtKB-SubCell"/>
</dbReference>
<sequence length="339" mass="35635">MDSKRRRKTIWWTAGTLAAVVVLALAAMTLGRYEITLPQFFAALFPGAFPDIEVSDTMRNVIFNVRLPRILLALLSGAGLAVSGGAFQAIFSNPLATPDTLGVATGSSFGAILGILFGLSSMLVQLSALAFGMLAVGLVYLIGRTNKRSSIIMIVLAGMVVGALFSALVSLVKYAADPQDVLPAITFWLMGSLSGATRDSLLMGAPLILLGTALIFVYRWKLNAMTLPEEEATALGIPVRRIRVLVTLGAGMVTAAVVSMCGLIGWVGLLVPHVARMLFGNDNSRVIPASIGFGSIFMLVIDTVARCATASEIPVSILTAIIGAPVFILLLRKTGGIKA</sequence>
<dbReference type="InterPro" id="IPR000522">
    <property type="entry name" value="ABC_transptr_permease_BtuC"/>
</dbReference>
<dbReference type="GO" id="GO:0033214">
    <property type="term" value="P:siderophore-iron import into cell"/>
    <property type="evidence" value="ECO:0007669"/>
    <property type="project" value="TreeGrafter"/>
</dbReference>
<comment type="caution">
    <text evidence="9">The sequence shown here is derived from an EMBL/GenBank/DDBJ whole genome shotgun (WGS) entry which is preliminary data.</text>
</comment>
<comment type="similarity">
    <text evidence="2">Belongs to the binding-protein-dependent transport system permease family. FecCD subfamily.</text>
</comment>
<evidence type="ECO:0000256" key="3">
    <source>
        <dbReference type="ARBA" id="ARBA00022448"/>
    </source>
</evidence>
<dbReference type="Proteomes" id="UP000617951">
    <property type="component" value="Unassembled WGS sequence"/>
</dbReference>
<dbReference type="FunFam" id="1.10.3470.10:FF:000001">
    <property type="entry name" value="Vitamin B12 ABC transporter permease BtuC"/>
    <property type="match status" value="1"/>
</dbReference>
<protein>
    <submittedName>
        <fullName evidence="9">Iron ABC transporter permease</fullName>
    </submittedName>
</protein>
<evidence type="ECO:0000313" key="10">
    <source>
        <dbReference type="Proteomes" id="UP000617951"/>
    </source>
</evidence>
<feature type="transmembrane region" description="Helical" evidence="8">
    <location>
        <begin position="283"/>
        <end position="301"/>
    </location>
</feature>
<keyword evidence="5 8" id="KW-0812">Transmembrane</keyword>
<feature type="transmembrane region" description="Helical" evidence="8">
    <location>
        <begin position="242"/>
        <end position="271"/>
    </location>
</feature>
<dbReference type="AlphaFoldDB" id="A0A926DJT6"/>
<dbReference type="GO" id="GO:0022857">
    <property type="term" value="F:transmembrane transporter activity"/>
    <property type="evidence" value="ECO:0007669"/>
    <property type="project" value="InterPro"/>
</dbReference>
<dbReference type="PANTHER" id="PTHR30472">
    <property type="entry name" value="FERRIC ENTEROBACTIN TRANSPORT SYSTEM PERMEASE PROTEIN"/>
    <property type="match status" value="1"/>
</dbReference>
<dbReference type="PANTHER" id="PTHR30472:SF70">
    <property type="entry name" value="MOLYBDATE IMPORT SYSTEM PERMEASE PROTEIN MOLB"/>
    <property type="match status" value="1"/>
</dbReference>
<evidence type="ECO:0000256" key="2">
    <source>
        <dbReference type="ARBA" id="ARBA00007935"/>
    </source>
</evidence>
<dbReference type="SUPFAM" id="SSF81345">
    <property type="entry name" value="ABC transporter involved in vitamin B12 uptake, BtuC"/>
    <property type="match status" value="1"/>
</dbReference>
<dbReference type="CDD" id="cd06550">
    <property type="entry name" value="TM_ABC_iron-siderophores_like"/>
    <property type="match status" value="1"/>
</dbReference>
<dbReference type="EMBL" id="JACRSS010000002">
    <property type="protein sequence ID" value="MBC8538574.1"/>
    <property type="molecule type" value="Genomic_DNA"/>
</dbReference>
<evidence type="ECO:0000256" key="7">
    <source>
        <dbReference type="ARBA" id="ARBA00023136"/>
    </source>
</evidence>
<dbReference type="Gene3D" id="1.10.3470.10">
    <property type="entry name" value="ABC transporter involved in vitamin B12 uptake, BtuC"/>
    <property type="match status" value="1"/>
</dbReference>
<keyword evidence="4" id="KW-1003">Cell membrane</keyword>
<keyword evidence="6 8" id="KW-1133">Transmembrane helix</keyword>
<organism evidence="9 10">
    <name type="scientific">Guopingia tenuis</name>
    <dbReference type="NCBI Taxonomy" id="2763656"/>
    <lineage>
        <taxon>Bacteria</taxon>
        <taxon>Bacillati</taxon>
        <taxon>Bacillota</taxon>
        <taxon>Clostridia</taxon>
        <taxon>Christensenellales</taxon>
        <taxon>Christensenellaceae</taxon>
        <taxon>Guopingia</taxon>
    </lineage>
</organism>
<feature type="transmembrane region" description="Helical" evidence="8">
    <location>
        <begin position="204"/>
        <end position="222"/>
    </location>
</feature>
<keyword evidence="7 8" id="KW-0472">Membrane</keyword>
<proteinExistence type="inferred from homology"/>
<feature type="transmembrane region" description="Helical" evidence="8">
    <location>
        <begin position="111"/>
        <end position="142"/>
    </location>
</feature>
<evidence type="ECO:0000256" key="1">
    <source>
        <dbReference type="ARBA" id="ARBA00004651"/>
    </source>
</evidence>
<reference evidence="9" key="1">
    <citation type="submission" date="2020-08" db="EMBL/GenBank/DDBJ databases">
        <title>Genome public.</title>
        <authorList>
            <person name="Liu C."/>
            <person name="Sun Q."/>
        </authorList>
    </citation>
    <scope>NUCLEOTIDE SEQUENCE</scope>
    <source>
        <strain evidence="9">NSJ-63</strain>
    </source>
</reference>
<feature type="transmembrane region" description="Helical" evidence="8">
    <location>
        <begin position="9"/>
        <end position="27"/>
    </location>
</feature>
<keyword evidence="10" id="KW-1185">Reference proteome</keyword>